<protein>
    <recommendedName>
        <fullName evidence="10">Odorant receptor</fullName>
    </recommendedName>
</protein>
<dbReference type="AlphaFoldDB" id="A0A8F4MZ51"/>
<name>A0A8F4MZ51_EUCSC</name>
<accession>A0A8F4MZ51</accession>
<evidence type="ECO:0000256" key="5">
    <source>
        <dbReference type="ARBA" id="ARBA00022725"/>
    </source>
</evidence>
<dbReference type="GO" id="GO:0005886">
    <property type="term" value="C:plasma membrane"/>
    <property type="evidence" value="ECO:0007669"/>
    <property type="project" value="UniProtKB-SubCell"/>
</dbReference>
<sequence>MILPNNQLLKIPMCLSITVGIWPIIFMENKRLKKIYDVFAIIYYYYYLEYILRAYYQLTILLRAEHLNVEEILGNLCITLIYTVSMFRLKAFNTREIKALFANIIKTEDEILRNSDLKIQKIYMFYVRNNMIYNILFLFNGWVVSFLYFLHPFFMELPTMIVNNETVTLKTLPLSTWWPINIQKHYWIAYCWNVFDGTLGSSFVINSDILTFCVIVFALSQLKILSYRLRQFNDERKNIDNTRNCDEYFKKTFVNLVNEHQNIIKYIDTFNQAMKYVMLFDFLQCSVQLATITLQLLVMEINAQNVFFVGEFMFTMIIRIVIYYFNANEVIFQSQALAMDLWQTNWYEQNAEVKKMMMFFMARAQRPLKFQIGPFGVMSLETFITILKATYSYMMLFINTSG</sequence>
<dbReference type="GO" id="GO:0004984">
    <property type="term" value="F:olfactory receptor activity"/>
    <property type="evidence" value="ECO:0007669"/>
    <property type="project" value="InterPro"/>
</dbReference>
<keyword evidence="2" id="KW-1003">Cell membrane</keyword>
<comment type="similarity">
    <text evidence="10">Belongs to the insect chemoreceptor superfamily. Heteromeric odorant receptor channel (TC 1.A.69) family.</text>
</comment>
<feature type="transmembrane region" description="Helical" evidence="10">
    <location>
        <begin position="131"/>
        <end position="150"/>
    </location>
</feature>
<feature type="transmembrane region" description="Helical" evidence="10">
    <location>
        <begin position="35"/>
        <end position="52"/>
    </location>
</feature>
<evidence type="ECO:0000256" key="1">
    <source>
        <dbReference type="ARBA" id="ARBA00004651"/>
    </source>
</evidence>
<feature type="transmembrane region" description="Helical" evidence="10">
    <location>
        <begin position="305"/>
        <end position="325"/>
    </location>
</feature>
<comment type="subcellular location">
    <subcellularLocation>
        <location evidence="1 10">Cell membrane</location>
        <topology evidence="1 10">Multi-pass membrane protein</topology>
    </subcellularLocation>
</comment>
<feature type="transmembrane region" description="Helical" evidence="10">
    <location>
        <begin position="72"/>
        <end position="89"/>
    </location>
</feature>
<dbReference type="EMBL" id="MW419335">
    <property type="protein sequence ID" value="QXE93200.1"/>
    <property type="molecule type" value="mRNA"/>
</dbReference>
<feature type="transmembrane region" description="Helical" evidence="10">
    <location>
        <begin position="276"/>
        <end position="299"/>
    </location>
</feature>
<keyword evidence="4 10" id="KW-0812">Transmembrane</keyword>
<evidence type="ECO:0000313" key="11">
    <source>
        <dbReference type="EMBL" id="QXE93200.1"/>
    </source>
</evidence>
<keyword evidence="3 10" id="KW-0716">Sensory transduction</keyword>
<dbReference type="InterPro" id="IPR004117">
    <property type="entry name" value="7tm6_olfct_rcpt"/>
</dbReference>
<comment type="caution">
    <text evidence="10">Lacks conserved residue(s) required for the propagation of feature annotation.</text>
</comment>
<dbReference type="PANTHER" id="PTHR21137">
    <property type="entry name" value="ODORANT RECEPTOR"/>
    <property type="match status" value="1"/>
</dbReference>
<dbReference type="PANTHER" id="PTHR21137:SF35">
    <property type="entry name" value="ODORANT RECEPTOR 19A-RELATED"/>
    <property type="match status" value="1"/>
</dbReference>
<keyword evidence="8 10" id="KW-0675">Receptor</keyword>
<dbReference type="GO" id="GO:0007165">
    <property type="term" value="P:signal transduction"/>
    <property type="evidence" value="ECO:0007669"/>
    <property type="project" value="UniProtKB-KW"/>
</dbReference>
<dbReference type="GO" id="GO:0005549">
    <property type="term" value="F:odorant binding"/>
    <property type="evidence" value="ECO:0007669"/>
    <property type="project" value="InterPro"/>
</dbReference>
<proteinExistence type="evidence at transcript level"/>
<keyword evidence="9 10" id="KW-0807">Transducer</keyword>
<dbReference type="Pfam" id="PF02949">
    <property type="entry name" value="7tm_6"/>
    <property type="match status" value="1"/>
</dbReference>
<evidence type="ECO:0000256" key="7">
    <source>
        <dbReference type="ARBA" id="ARBA00023136"/>
    </source>
</evidence>
<evidence type="ECO:0000256" key="2">
    <source>
        <dbReference type="ARBA" id="ARBA00022475"/>
    </source>
</evidence>
<keyword evidence="6 10" id="KW-1133">Transmembrane helix</keyword>
<evidence type="ECO:0000256" key="9">
    <source>
        <dbReference type="ARBA" id="ARBA00023224"/>
    </source>
</evidence>
<evidence type="ECO:0000256" key="10">
    <source>
        <dbReference type="RuleBase" id="RU351113"/>
    </source>
</evidence>
<reference evidence="11" key="1">
    <citation type="submission" date="2020-12" db="EMBL/GenBank/DDBJ databases">
        <authorList>
            <person name="Wen X."/>
        </authorList>
    </citation>
    <scope>NUCLEOTIDE SEQUENCE</scope>
</reference>
<keyword evidence="5 10" id="KW-0552">Olfaction</keyword>
<evidence type="ECO:0000256" key="8">
    <source>
        <dbReference type="ARBA" id="ARBA00023170"/>
    </source>
</evidence>
<evidence type="ECO:0000256" key="3">
    <source>
        <dbReference type="ARBA" id="ARBA00022606"/>
    </source>
</evidence>
<feature type="transmembrane region" description="Helical" evidence="10">
    <location>
        <begin position="209"/>
        <end position="227"/>
    </location>
</feature>
<keyword evidence="7 10" id="KW-0472">Membrane</keyword>
<evidence type="ECO:0000256" key="4">
    <source>
        <dbReference type="ARBA" id="ARBA00022692"/>
    </source>
</evidence>
<evidence type="ECO:0000256" key="6">
    <source>
        <dbReference type="ARBA" id="ARBA00022989"/>
    </source>
</evidence>
<organism evidence="11">
    <name type="scientific">Eucryptorrhynchus scrobiculatus</name>
    <name type="common">Snout weevil</name>
    <name type="synonym">Eucryptorrhynchus chinensis</name>
    <dbReference type="NCBI Taxonomy" id="1552824"/>
    <lineage>
        <taxon>Eukaryota</taxon>
        <taxon>Metazoa</taxon>
        <taxon>Ecdysozoa</taxon>
        <taxon>Arthropoda</taxon>
        <taxon>Hexapoda</taxon>
        <taxon>Insecta</taxon>
        <taxon>Pterygota</taxon>
        <taxon>Neoptera</taxon>
        <taxon>Endopterygota</taxon>
        <taxon>Coleoptera</taxon>
        <taxon>Polyphaga</taxon>
        <taxon>Cucujiformia</taxon>
        <taxon>Curculionidae</taxon>
        <taxon>Cryptorhynchinae</taxon>
        <taxon>Eucryptorrhynchus</taxon>
    </lineage>
</organism>